<reference evidence="1" key="2">
    <citation type="journal article" date="2015" name="Fish Shellfish Immunol.">
        <title>Early steps in the European eel (Anguilla anguilla)-Vibrio vulnificus interaction in the gills: Role of the RtxA13 toxin.</title>
        <authorList>
            <person name="Callol A."/>
            <person name="Pajuelo D."/>
            <person name="Ebbesson L."/>
            <person name="Teles M."/>
            <person name="MacKenzie S."/>
            <person name="Amaro C."/>
        </authorList>
    </citation>
    <scope>NUCLEOTIDE SEQUENCE</scope>
</reference>
<accession>A0A0E9UGK8</accession>
<dbReference type="AlphaFoldDB" id="A0A0E9UGK8"/>
<sequence>MAHAPCDELATCPGCVYPMHAGMSSSTPGRR</sequence>
<organism evidence="1">
    <name type="scientific">Anguilla anguilla</name>
    <name type="common">European freshwater eel</name>
    <name type="synonym">Muraena anguilla</name>
    <dbReference type="NCBI Taxonomy" id="7936"/>
    <lineage>
        <taxon>Eukaryota</taxon>
        <taxon>Metazoa</taxon>
        <taxon>Chordata</taxon>
        <taxon>Craniata</taxon>
        <taxon>Vertebrata</taxon>
        <taxon>Euteleostomi</taxon>
        <taxon>Actinopterygii</taxon>
        <taxon>Neopterygii</taxon>
        <taxon>Teleostei</taxon>
        <taxon>Anguilliformes</taxon>
        <taxon>Anguillidae</taxon>
        <taxon>Anguilla</taxon>
    </lineage>
</organism>
<evidence type="ECO:0000313" key="1">
    <source>
        <dbReference type="EMBL" id="JAH64380.1"/>
    </source>
</evidence>
<protein>
    <submittedName>
        <fullName evidence="1">Uncharacterized protein</fullName>
    </submittedName>
</protein>
<name>A0A0E9UGK8_ANGAN</name>
<proteinExistence type="predicted"/>
<dbReference type="EMBL" id="GBXM01044197">
    <property type="protein sequence ID" value="JAH64380.1"/>
    <property type="molecule type" value="Transcribed_RNA"/>
</dbReference>
<reference evidence="1" key="1">
    <citation type="submission" date="2014-11" db="EMBL/GenBank/DDBJ databases">
        <authorList>
            <person name="Amaro Gonzalez C."/>
        </authorList>
    </citation>
    <scope>NUCLEOTIDE SEQUENCE</scope>
</reference>